<reference evidence="5 6" key="1">
    <citation type="journal article" date="2013" name="Nature">
        <title>Anaerobic oxidation of methane coupled to nitrate reduction in a novel archaeal lineage.</title>
        <authorList>
            <person name="Haroon M.F."/>
            <person name="Hu S."/>
            <person name="Shi Y."/>
            <person name="Imelfort M."/>
            <person name="Keller J."/>
            <person name="Hugenholtz P."/>
            <person name="Yuan Z."/>
            <person name="Tyson G.W."/>
        </authorList>
    </citation>
    <scope>NUCLEOTIDE SEQUENCE [LARGE SCALE GENOMIC DNA]</scope>
    <source>
        <strain evidence="5 6">ANME-2d</strain>
    </source>
</reference>
<keyword evidence="1 3" id="KW-0694">RNA-binding</keyword>
<name>A0A062V249_9EURY</name>
<protein>
    <submittedName>
        <fullName evidence="5">Putative rRNA methylase</fullName>
    </submittedName>
</protein>
<dbReference type="InterPro" id="IPR036986">
    <property type="entry name" value="S4_RNA-bd_sf"/>
</dbReference>
<dbReference type="InterPro" id="IPR029063">
    <property type="entry name" value="SAM-dependent_MTases_sf"/>
</dbReference>
<dbReference type="EMBL" id="JMIY01000007">
    <property type="protein sequence ID" value="KCZ70713.1"/>
    <property type="molecule type" value="Genomic_DNA"/>
</dbReference>
<evidence type="ECO:0000313" key="6">
    <source>
        <dbReference type="Proteomes" id="UP000027153"/>
    </source>
</evidence>
<dbReference type="GO" id="GO:0003723">
    <property type="term" value="F:RNA binding"/>
    <property type="evidence" value="ECO:0007669"/>
    <property type="project" value="UniProtKB-KW"/>
</dbReference>
<gene>
    <name evidence="5" type="ORF">ANME2D_02737</name>
</gene>
<evidence type="ECO:0000313" key="5">
    <source>
        <dbReference type="EMBL" id="KCZ70713.1"/>
    </source>
</evidence>
<accession>A0A062V249</accession>
<dbReference type="Pfam" id="PF01479">
    <property type="entry name" value="S4"/>
    <property type="match status" value="1"/>
</dbReference>
<dbReference type="OrthoDB" id="134864at2157"/>
<evidence type="ECO:0000256" key="1">
    <source>
        <dbReference type="ARBA" id="ARBA00022884"/>
    </source>
</evidence>
<dbReference type="GO" id="GO:0032259">
    <property type="term" value="P:methylation"/>
    <property type="evidence" value="ECO:0007669"/>
    <property type="project" value="UniProtKB-KW"/>
</dbReference>
<dbReference type="SMART" id="SM00363">
    <property type="entry name" value="S4"/>
    <property type="match status" value="1"/>
</dbReference>
<dbReference type="SUPFAM" id="SSF55174">
    <property type="entry name" value="Alpha-L RNA-binding motif"/>
    <property type="match status" value="1"/>
</dbReference>
<dbReference type="Pfam" id="PF01728">
    <property type="entry name" value="FtsJ"/>
    <property type="match status" value="1"/>
</dbReference>
<dbReference type="PANTHER" id="PTHR32319:SF0">
    <property type="entry name" value="BACTERIAL HEMOLYSIN-LIKE PROTEIN"/>
    <property type="match status" value="1"/>
</dbReference>
<keyword evidence="6" id="KW-1185">Reference proteome</keyword>
<proteinExistence type="inferred from homology"/>
<organism evidence="5 6">
    <name type="scientific">Candidatus Methanoperedens nitratireducens</name>
    <dbReference type="NCBI Taxonomy" id="1392998"/>
    <lineage>
        <taxon>Archaea</taxon>
        <taxon>Methanobacteriati</taxon>
        <taxon>Methanobacteriota</taxon>
        <taxon>Stenosarchaea group</taxon>
        <taxon>Methanomicrobia</taxon>
        <taxon>Methanosarcinales</taxon>
        <taxon>ANME-2 cluster</taxon>
        <taxon>Candidatus Methanoperedentaceae</taxon>
        <taxon>Candidatus Methanoperedens</taxon>
    </lineage>
</organism>
<evidence type="ECO:0000259" key="4">
    <source>
        <dbReference type="SMART" id="SM00363"/>
    </source>
</evidence>
<dbReference type="Gene3D" id="3.40.50.150">
    <property type="entry name" value="Vaccinia Virus protein VP39"/>
    <property type="match status" value="1"/>
</dbReference>
<dbReference type="InterPro" id="IPR002877">
    <property type="entry name" value="RNA_MeTrfase_FtsJ_dom"/>
</dbReference>
<dbReference type="CDD" id="cd02440">
    <property type="entry name" value="AdoMet_MTases"/>
    <property type="match status" value="1"/>
</dbReference>
<evidence type="ECO:0000256" key="2">
    <source>
        <dbReference type="ARBA" id="ARBA00029460"/>
    </source>
</evidence>
<keyword evidence="5" id="KW-0808">Transferase</keyword>
<dbReference type="PROSITE" id="PS50889">
    <property type="entry name" value="S4"/>
    <property type="match status" value="1"/>
</dbReference>
<dbReference type="GO" id="GO:0008168">
    <property type="term" value="F:methyltransferase activity"/>
    <property type="evidence" value="ECO:0007669"/>
    <property type="project" value="UniProtKB-KW"/>
</dbReference>
<dbReference type="AlphaFoldDB" id="A0A062V249"/>
<dbReference type="PANTHER" id="PTHR32319">
    <property type="entry name" value="BACTERIAL HEMOLYSIN-LIKE PROTEIN"/>
    <property type="match status" value="1"/>
</dbReference>
<comment type="similarity">
    <text evidence="2">Belongs to the TlyA family.</text>
</comment>
<sequence length="222" mass="25316">MRLDSYLVEMGDFSSRGRAKRAIIEGHVRVNDRIITRPSYDVAYADRVEITGDLDKPAGYWKLKEIQEKTNLIREGDRVLDIGSSAGGFLLFASEIASHVHGIEFSREFRSELKKLAHERPNITIEFGDVFTMPVDREKFDVLLMDITASPLSSIKALENVLPALKSKGLLLQVLKLPKEREREPVLMRLSSLGLEIIQILEPEKEEIYIIAKKSTKYFEKL</sequence>
<dbReference type="InterPro" id="IPR002942">
    <property type="entry name" value="S4_RNA-bd"/>
</dbReference>
<feature type="domain" description="RNA-binding S4" evidence="4">
    <location>
        <begin position="1"/>
        <end position="71"/>
    </location>
</feature>
<dbReference type="CDD" id="cd00165">
    <property type="entry name" value="S4"/>
    <property type="match status" value="1"/>
</dbReference>
<comment type="caution">
    <text evidence="5">The sequence shown here is derived from an EMBL/GenBank/DDBJ whole genome shotgun (WGS) entry which is preliminary data.</text>
</comment>
<dbReference type="Proteomes" id="UP000027153">
    <property type="component" value="Unassembled WGS sequence"/>
</dbReference>
<dbReference type="RefSeq" id="WP_048092541.1">
    <property type="nucleotide sequence ID" value="NZ_JMIY01000007.1"/>
</dbReference>
<keyword evidence="5" id="KW-0489">Methyltransferase</keyword>
<dbReference type="SUPFAM" id="SSF53335">
    <property type="entry name" value="S-adenosyl-L-methionine-dependent methyltransferases"/>
    <property type="match status" value="1"/>
</dbReference>
<dbReference type="Gene3D" id="3.10.290.10">
    <property type="entry name" value="RNA-binding S4 domain"/>
    <property type="match status" value="1"/>
</dbReference>
<dbReference type="PATRIC" id="fig|1392998.3.peg.3036"/>
<evidence type="ECO:0000256" key="3">
    <source>
        <dbReference type="PROSITE-ProRule" id="PRU00182"/>
    </source>
</evidence>
<dbReference type="InterPro" id="IPR047048">
    <property type="entry name" value="TlyA"/>
</dbReference>